<feature type="signal peptide" evidence="1">
    <location>
        <begin position="1"/>
        <end position="23"/>
    </location>
</feature>
<dbReference type="AlphaFoldDB" id="I8XU61"/>
<evidence type="ECO:0000256" key="1">
    <source>
        <dbReference type="SAM" id="SignalP"/>
    </source>
</evidence>
<accession>I8XU61</accession>
<dbReference type="PROSITE" id="PS51257">
    <property type="entry name" value="PROKAR_LIPOPROTEIN"/>
    <property type="match status" value="1"/>
</dbReference>
<feature type="chain" id="PRO_5003716724" description="Alkaline phosphatase" evidence="1">
    <location>
        <begin position="24"/>
        <end position="57"/>
    </location>
</feature>
<evidence type="ECO:0000313" key="3">
    <source>
        <dbReference type="Proteomes" id="UP000003089"/>
    </source>
</evidence>
<comment type="caution">
    <text evidence="2">The sequence shown here is derived from an EMBL/GenBank/DDBJ whole genome shotgun (WGS) entry which is preliminary data.</text>
</comment>
<evidence type="ECO:0008006" key="4">
    <source>
        <dbReference type="Google" id="ProtNLM"/>
    </source>
</evidence>
<evidence type="ECO:0000313" key="2">
    <source>
        <dbReference type="EMBL" id="EIY54450.1"/>
    </source>
</evidence>
<reference evidence="2 3" key="1">
    <citation type="submission" date="2012-02" db="EMBL/GenBank/DDBJ databases">
        <title>The Genome Sequence of Bacteroides nordii CL02T12C05.</title>
        <authorList>
            <consortium name="The Broad Institute Genome Sequencing Platform"/>
            <person name="Earl A."/>
            <person name="Ward D."/>
            <person name="Feldgarden M."/>
            <person name="Gevers D."/>
            <person name="Zitomersky N.L."/>
            <person name="Coyne M.J."/>
            <person name="Comstock L.E."/>
            <person name="Young S.K."/>
            <person name="Zeng Q."/>
            <person name="Gargeya S."/>
            <person name="Fitzgerald M."/>
            <person name="Haas B."/>
            <person name="Abouelleil A."/>
            <person name="Alvarado L."/>
            <person name="Arachchi H.M."/>
            <person name="Berlin A."/>
            <person name="Chapman S.B."/>
            <person name="Gearin G."/>
            <person name="Goldberg J."/>
            <person name="Griggs A."/>
            <person name="Gujja S."/>
            <person name="Hansen M."/>
            <person name="Heiman D."/>
            <person name="Howarth C."/>
            <person name="Larimer J."/>
            <person name="Lui A."/>
            <person name="MacDonald P.J.P."/>
            <person name="McCowen C."/>
            <person name="Montmayeur A."/>
            <person name="Murphy C."/>
            <person name="Neiman D."/>
            <person name="Pearson M."/>
            <person name="Priest M."/>
            <person name="Roberts A."/>
            <person name="Saif S."/>
            <person name="Shea T."/>
            <person name="Sisk P."/>
            <person name="Stolte C."/>
            <person name="Sykes S."/>
            <person name="Wortman J."/>
            <person name="Nusbaum C."/>
            <person name="Birren B."/>
        </authorList>
    </citation>
    <scope>NUCLEOTIDE SEQUENCE [LARGE SCALE GENOMIC DNA]</scope>
    <source>
        <strain evidence="2 3">CL02T12C05</strain>
    </source>
</reference>
<dbReference type="STRING" id="997884.HMPREF1068_00441"/>
<dbReference type="HOGENOM" id="CLU_2987081_0_0_10"/>
<organism evidence="2 3">
    <name type="scientific">Bacteroides nordii CL02T12C05</name>
    <dbReference type="NCBI Taxonomy" id="997884"/>
    <lineage>
        <taxon>Bacteria</taxon>
        <taxon>Pseudomonadati</taxon>
        <taxon>Bacteroidota</taxon>
        <taxon>Bacteroidia</taxon>
        <taxon>Bacteroidales</taxon>
        <taxon>Bacteroidaceae</taxon>
        <taxon>Bacteroides</taxon>
    </lineage>
</organism>
<name>I8XU61_9BACE</name>
<sequence length="57" mass="6484">MNNKFFKLIFYLGLLLSCAPSFGAKWKAKHVIFIGLDGWGAYSMKKTNMLTAKQLIK</sequence>
<dbReference type="EMBL" id="AGXS01000004">
    <property type="protein sequence ID" value="EIY54450.1"/>
    <property type="molecule type" value="Genomic_DNA"/>
</dbReference>
<gene>
    <name evidence="2" type="ORF">HMPREF1068_00441</name>
</gene>
<keyword evidence="1" id="KW-0732">Signal</keyword>
<proteinExistence type="predicted"/>
<dbReference type="Proteomes" id="UP000003089">
    <property type="component" value="Unassembled WGS sequence"/>
</dbReference>
<protein>
    <recommendedName>
        <fullName evidence="4">Alkaline phosphatase</fullName>
    </recommendedName>
</protein>
<keyword evidence="3" id="KW-1185">Reference proteome</keyword>